<keyword evidence="3" id="KW-1185">Reference proteome</keyword>
<reference evidence="2 3" key="1">
    <citation type="journal article" date="2023" name="bioRxiv">
        <title>Conserved and derived expression patterns and positive selection on dental genes reveal complex evolutionary context of ever-growing rodent molars.</title>
        <authorList>
            <person name="Calamari Z.T."/>
            <person name="Song A."/>
            <person name="Cohen E."/>
            <person name="Akter M."/>
            <person name="Roy R.D."/>
            <person name="Hallikas O."/>
            <person name="Christensen M.M."/>
            <person name="Li P."/>
            <person name="Marangoni P."/>
            <person name="Jernvall J."/>
            <person name="Klein O.D."/>
        </authorList>
    </citation>
    <scope>NUCLEOTIDE SEQUENCE [LARGE SCALE GENOMIC DNA]</scope>
    <source>
        <strain evidence="2">V071</strain>
    </source>
</reference>
<dbReference type="InterPro" id="IPR039938">
    <property type="entry name" value="Sp4-like"/>
</dbReference>
<organism evidence="2 3">
    <name type="scientific">Myodes glareolus</name>
    <name type="common">Bank vole</name>
    <name type="synonym">Clethrionomys glareolus</name>
    <dbReference type="NCBI Taxonomy" id="447135"/>
    <lineage>
        <taxon>Eukaryota</taxon>
        <taxon>Metazoa</taxon>
        <taxon>Chordata</taxon>
        <taxon>Craniata</taxon>
        <taxon>Vertebrata</taxon>
        <taxon>Euteleostomi</taxon>
        <taxon>Mammalia</taxon>
        <taxon>Eutheria</taxon>
        <taxon>Euarchontoglires</taxon>
        <taxon>Glires</taxon>
        <taxon>Rodentia</taxon>
        <taxon>Myomorpha</taxon>
        <taxon>Muroidea</taxon>
        <taxon>Cricetidae</taxon>
        <taxon>Arvicolinae</taxon>
        <taxon>Myodes</taxon>
    </lineage>
</organism>
<dbReference type="Gene3D" id="6.10.140.140">
    <property type="match status" value="1"/>
</dbReference>
<sequence>EPLTFKDVAIDFSGEEWECLDSEQQNLYKDVMLENYRNLVFLDSLGNAERGLAHSSVTDFSNFKCSFGLLYMQFQMHIQNLFVYGELKNEEKFLNNFHKYGRFFTHPVSPNQNSSTDIIEIQYICKENRKAFTEESSLNNHQGIFIGETISSLLISQRTFTNATSATRSFINTQNLSSTNISIFKIRFPRGWIVTQLSIKVPAFLEIIPEKNPTNVKNAAKPLPILPALDSIIEFILVSNITNVKNVAKPSTISHSLRNTRAYMLGRSPTVVNFVSKHLIRDQMLLNTRGFILERGPTIVKTAAMLSIKGQALAYTREFIVERNCTSVKGVRASSAAAPTWLSTSALP</sequence>
<dbReference type="SMART" id="SM00349">
    <property type="entry name" value="KRAB"/>
    <property type="match status" value="1"/>
</dbReference>
<dbReference type="AlphaFoldDB" id="A0AAW0HE77"/>
<comment type="caution">
    <text evidence="2">The sequence shown here is derived from an EMBL/GenBank/DDBJ whole genome shotgun (WGS) entry which is preliminary data.</text>
</comment>
<dbReference type="Pfam" id="PF01352">
    <property type="entry name" value="KRAB"/>
    <property type="match status" value="1"/>
</dbReference>
<dbReference type="Proteomes" id="UP001488838">
    <property type="component" value="Unassembled WGS sequence"/>
</dbReference>
<feature type="domain" description="KRAB" evidence="1">
    <location>
        <begin position="3"/>
        <end position="93"/>
    </location>
</feature>
<dbReference type="InterPro" id="IPR036051">
    <property type="entry name" value="KRAB_dom_sf"/>
</dbReference>
<evidence type="ECO:0000313" key="3">
    <source>
        <dbReference type="Proteomes" id="UP001488838"/>
    </source>
</evidence>
<protein>
    <recommendedName>
        <fullName evidence="1">KRAB domain-containing protein</fullName>
    </recommendedName>
</protein>
<feature type="non-terminal residue" evidence="2">
    <location>
        <position position="1"/>
    </location>
</feature>
<dbReference type="PANTHER" id="PTHR14947:SF24">
    <property type="entry name" value="ZINC FINGER PROTEIN 781-RELATED"/>
    <property type="match status" value="1"/>
</dbReference>
<dbReference type="EMBL" id="JBBHLL010000585">
    <property type="protein sequence ID" value="KAK7799891.1"/>
    <property type="molecule type" value="Genomic_DNA"/>
</dbReference>
<evidence type="ECO:0000313" key="2">
    <source>
        <dbReference type="EMBL" id="KAK7799891.1"/>
    </source>
</evidence>
<dbReference type="PROSITE" id="PS50805">
    <property type="entry name" value="KRAB"/>
    <property type="match status" value="1"/>
</dbReference>
<dbReference type="SUPFAM" id="SSF109640">
    <property type="entry name" value="KRAB domain (Kruppel-associated box)"/>
    <property type="match status" value="1"/>
</dbReference>
<name>A0AAW0HE77_MYOGA</name>
<dbReference type="GO" id="GO:0006355">
    <property type="term" value="P:regulation of DNA-templated transcription"/>
    <property type="evidence" value="ECO:0007669"/>
    <property type="project" value="InterPro"/>
</dbReference>
<evidence type="ECO:0000259" key="1">
    <source>
        <dbReference type="PROSITE" id="PS50805"/>
    </source>
</evidence>
<accession>A0AAW0HE77</accession>
<proteinExistence type="predicted"/>
<gene>
    <name evidence="2" type="ORF">U0070_011650</name>
</gene>
<dbReference type="PANTHER" id="PTHR14947">
    <property type="entry name" value="ZINC FINGER PROTEIN"/>
    <property type="match status" value="1"/>
</dbReference>
<dbReference type="CDD" id="cd07765">
    <property type="entry name" value="KRAB_A-box"/>
    <property type="match status" value="1"/>
</dbReference>
<dbReference type="InterPro" id="IPR001909">
    <property type="entry name" value="KRAB"/>
</dbReference>